<protein>
    <submittedName>
        <fullName evidence="2">Nuclear transport factor 2 family protein</fullName>
    </submittedName>
</protein>
<evidence type="ECO:0000313" key="3">
    <source>
        <dbReference type="Proteomes" id="UP000502699"/>
    </source>
</evidence>
<dbReference type="KEGG" id="cjap:GWK36_05595"/>
<proteinExistence type="predicted"/>
<dbReference type="AlphaFoldDB" id="A0A6G7VCA7"/>
<reference evidence="3" key="1">
    <citation type="submission" date="2020-01" db="EMBL/GenBank/DDBJ databases">
        <title>Caldichromatium gen. nov., sp. nov., a thermophilic purple sulfur bacterium member of the family Chromatiaceae isolated from Nakabusa hot spring, Japan.</title>
        <authorList>
            <person name="Saini M.K."/>
            <person name="Hanada S."/>
            <person name="Tank M."/>
        </authorList>
    </citation>
    <scope>NUCLEOTIDE SEQUENCE [LARGE SCALE GENOMIC DNA]</scope>
    <source>
        <strain evidence="3">No.7</strain>
    </source>
</reference>
<sequence length="137" mass="15211">MGFPTPQDAEDAYYDALESADAQAMAAVWAEAEDVFCLLPMAPLAIGSQVRRLWQALFARSQGFDLQVRHLLWIEQDDLAIHLVEEHPQVTSGDPPPPIYALHIFQRGPDGWRLLIHQNSPGPLPSPFPMSELTALA</sequence>
<name>A0A6G7VCA7_9GAMM</name>
<feature type="domain" description="SnoaL-like" evidence="1">
    <location>
        <begin position="10"/>
        <end position="121"/>
    </location>
</feature>
<dbReference type="InterPro" id="IPR032710">
    <property type="entry name" value="NTF2-like_dom_sf"/>
</dbReference>
<dbReference type="RefSeq" id="WP_166270306.1">
    <property type="nucleotide sequence ID" value="NZ_CP048029.1"/>
</dbReference>
<evidence type="ECO:0000259" key="1">
    <source>
        <dbReference type="Pfam" id="PF13474"/>
    </source>
</evidence>
<accession>A0A6G7VCA7</accession>
<dbReference type="SUPFAM" id="SSF54427">
    <property type="entry name" value="NTF2-like"/>
    <property type="match status" value="1"/>
</dbReference>
<keyword evidence="3" id="KW-1185">Reference proteome</keyword>
<dbReference type="Pfam" id="PF13474">
    <property type="entry name" value="SnoaL_3"/>
    <property type="match status" value="1"/>
</dbReference>
<dbReference type="Gene3D" id="3.10.450.50">
    <property type="match status" value="1"/>
</dbReference>
<organism evidence="2 3">
    <name type="scientific">Caldichromatium japonicum</name>
    <dbReference type="NCBI Taxonomy" id="2699430"/>
    <lineage>
        <taxon>Bacteria</taxon>
        <taxon>Pseudomonadati</taxon>
        <taxon>Pseudomonadota</taxon>
        <taxon>Gammaproteobacteria</taxon>
        <taxon>Chromatiales</taxon>
        <taxon>Chromatiaceae</taxon>
        <taxon>Caldichromatium</taxon>
    </lineage>
</organism>
<dbReference type="InterPro" id="IPR037401">
    <property type="entry name" value="SnoaL-like"/>
</dbReference>
<evidence type="ECO:0000313" key="2">
    <source>
        <dbReference type="EMBL" id="QIK37540.1"/>
    </source>
</evidence>
<dbReference type="Proteomes" id="UP000502699">
    <property type="component" value="Chromosome"/>
</dbReference>
<dbReference type="EMBL" id="CP048029">
    <property type="protein sequence ID" value="QIK37540.1"/>
    <property type="molecule type" value="Genomic_DNA"/>
</dbReference>
<gene>
    <name evidence="2" type="ORF">GWK36_05595</name>
</gene>